<feature type="domain" description="Alpha-L-rhamnosidase C-terminal" evidence="2">
    <location>
        <begin position="601"/>
        <end position="637"/>
    </location>
</feature>
<reference evidence="5" key="1">
    <citation type="submission" date="2018-11" db="EMBL/GenBank/DDBJ databases">
        <title>Complete genome sequence of Paenibacillus sp. ML311-T8.</title>
        <authorList>
            <person name="Nam Y.-D."/>
            <person name="Kang J."/>
            <person name="Chung W.-H."/>
            <person name="Park Y.S."/>
        </authorList>
    </citation>
    <scope>NUCLEOTIDE SEQUENCE [LARGE SCALE GENOMIC DNA]</scope>
    <source>
        <strain evidence="5">ML311-T8</strain>
    </source>
</reference>
<dbReference type="AlphaFoldDB" id="A0A6B8RU19"/>
<evidence type="ECO:0000259" key="2">
    <source>
        <dbReference type="Pfam" id="PF17390"/>
    </source>
</evidence>
<evidence type="ECO:0000313" key="5">
    <source>
        <dbReference type="Proteomes" id="UP000426246"/>
    </source>
</evidence>
<accession>A0A6B8RU19</accession>
<dbReference type="Pfam" id="PF21209">
    <property type="entry name" value="Bac_rhamnosid-like_N"/>
    <property type="match status" value="1"/>
</dbReference>
<dbReference type="PANTHER" id="PTHR34987">
    <property type="entry name" value="C, PUTATIVE (AFU_ORTHOLOGUE AFUA_3G02880)-RELATED"/>
    <property type="match status" value="1"/>
</dbReference>
<dbReference type="PANTHER" id="PTHR34987:SF6">
    <property type="entry name" value="ALPHA-L-RHAMNOSIDASE SIX-HAIRPIN GLYCOSIDASE DOMAIN-CONTAINING PROTEIN"/>
    <property type="match status" value="1"/>
</dbReference>
<dbReference type="Pfam" id="PF17389">
    <property type="entry name" value="Bac_rhamnosid6H"/>
    <property type="match status" value="1"/>
</dbReference>
<sequence length="694" mass="80298">MSESQLSKWVWYPGDYEIWLHGKVSVLRQFRGYIVPPLWRLDSAYTNVKFRRQFDLPQPEELTISVQGEFALHLDNNMTPIPYEHQKITSVLIPTGKHELTISVFSDQVIPAIYSALGLIADDGGEWEVTAHNGKWVKAGSGVFNDIDIPPQKFPFSYETIIPVSVTDVDGGILVDFGRETFGYVQFLGVVGKGVIQLYYGESREEALAEELAETYDKLAVDVESLPQDYASPVTRAFRYIKLKADEGVSWRELSHEYEYLPLQQQGSFRCSEARINQIWEVSAHTLHMNMREFIYDGMKRDRWVWSGDANLGFLINNYVFFDQAVTKRTLIALRGKEPIETHMNTIMDYTFYWFISLHDYYLYTGDIAFVQANYPKMLSLLEFCLNRRNKEGMMEGQPDDWIFVDWAEMDRRGELSFEQLLFCRSLEIVAIFANVLADHENGSRLEQLARELKERIFSVFWNQELGGFIHSRLDGELNKQLLKYPSMFALRFGYLNAEQEEQVRQNVLLEETVQKIKTPFMRFFELEALCNIGEQAHVLGEIRDYWGGMLDLGATTFWEEYDPALADDLQYDMYGDKFRKSLCHAWGAAPIYLLGKYGLGVTPEEPGYKQYRVKPNLCGLDWIEGTIPTPNGELAVFMDKSRIRVHTNRSGVGILEITSEQLPTANEGIFQSMGNKRYELMLDRPEFLYEILY</sequence>
<protein>
    <submittedName>
        <fullName evidence="4">Alpha-rhamnosidase</fullName>
    </submittedName>
</protein>
<feature type="domain" description="Alpha-L-rhamnosidase six-hairpin glycosidase" evidence="1">
    <location>
        <begin position="265"/>
        <end position="597"/>
    </location>
</feature>
<dbReference type="Gene3D" id="1.50.10.10">
    <property type="match status" value="1"/>
</dbReference>
<dbReference type="Proteomes" id="UP000426246">
    <property type="component" value="Chromosome"/>
</dbReference>
<dbReference type="InterPro" id="IPR048932">
    <property type="entry name" value="Rhamnosid-like_N_bacteroidetes"/>
</dbReference>
<gene>
    <name evidence="4" type="ORF">EHS13_32680</name>
</gene>
<evidence type="ECO:0000259" key="1">
    <source>
        <dbReference type="Pfam" id="PF17389"/>
    </source>
</evidence>
<dbReference type="RefSeq" id="WP_155704402.1">
    <property type="nucleotide sequence ID" value="NZ_CP034235.1"/>
</dbReference>
<dbReference type="EMBL" id="CP034235">
    <property type="protein sequence ID" value="QGQ99282.1"/>
    <property type="molecule type" value="Genomic_DNA"/>
</dbReference>
<dbReference type="InterPro" id="IPR008928">
    <property type="entry name" value="6-hairpin_glycosidase_sf"/>
</dbReference>
<dbReference type="KEGG" id="ppsc:EHS13_32680"/>
<name>A0A6B8RU19_9BACL</name>
<dbReference type="InterPro" id="IPR035398">
    <property type="entry name" value="Bac_rhamnosid_C"/>
</dbReference>
<dbReference type="Gene3D" id="2.60.420.10">
    <property type="entry name" value="Maltose phosphorylase, domain 3"/>
    <property type="match status" value="1"/>
</dbReference>
<dbReference type="Pfam" id="PF17390">
    <property type="entry name" value="Bac_rhamnosid_C"/>
    <property type="match status" value="1"/>
</dbReference>
<dbReference type="InterPro" id="IPR012341">
    <property type="entry name" value="6hp_glycosidase-like_sf"/>
</dbReference>
<keyword evidence="5" id="KW-1185">Reference proteome</keyword>
<organism evidence="4 5">
    <name type="scientific">Paenibacillus psychroresistens</name>
    <dbReference type="NCBI Taxonomy" id="1778678"/>
    <lineage>
        <taxon>Bacteria</taxon>
        <taxon>Bacillati</taxon>
        <taxon>Bacillota</taxon>
        <taxon>Bacilli</taxon>
        <taxon>Bacillales</taxon>
        <taxon>Paenibacillaceae</taxon>
        <taxon>Paenibacillus</taxon>
    </lineage>
</organism>
<proteinExistence type="predicted"/>
<evidence type="ECO:0000313" key="4">
    <source>
        <dbReference type="EMBL" id="QGQ99282.1"/>
    </source>
</evidence>
<dbReference type="SUPFAM" id="SSF48208">
    <property type="entry name" value="Six-hairpin glycosidases"/>
    <property type="match status" value="1"/>
</dbReference>
<dbReference type="OrthoDB" id="9815108at2"/>
<dbReference type="Gene3D" id="2.60.120.260">
    <property type="entry name" value="Galactose-binding domain-like"/>
    <property type="match status" value="2"/>
</dbReference>
<dbReference type="InterPro" id="IPR035396">
    <property type="entry name" value="Bac_rhamnosid6H"/>
</dbReference>
<feature type="domain" description="Alpha-rhamnosidase-like N-terminal" evidence="3">
    <location>
        <begin position="48"/>
        <end position="242"/>
    </location>
</feature>
<evidence type="ECO:0000259" key="3">
    <source>
        <dbReference type="Pfam" id="PF21209"/>
    </source>
</evidence>
<dbReference type="GO" id="GO:0005975">
    <property type="term" value="P:carbohydrate metabolic process"/>
    <property type="evidence" value="ECO:0007669"/>
    <property type="project" value="InterPro"/>
</dbReference>